<dbReference type="GO" id="GO:0003964">
    <property type="term" value="F:RNA-directed DNA polymerase activity"/>
    <property type="evidence" value="ECO:0007669"/>
    <property type="project" value="UniProtKB-EC"/>
</dbReference>
<dbReference type="PANTHER" id="PTHR37984">
    <property type="entry name" value="PROTEIN CBG26694"/>
    <property type="match status" value="1"/>
</dbReference>
<sequence length="368" mass="42377">MGKRTNDTKQYFDDYVLQNEKVYRRFADGFKAWVVPKNARMQICRLCHDDAGHLSVEKTLERIRSNYWFAGMRRFVTKYVQACLNCAYYKNVKGKKQGKLNPITKISVPFHTIHIDHVGPAIKESKDEIRNKKPNERDIFVRVSDTNNQTAFTARSFKNFCEAYGIKRILNAVAIPRANGQCERYNKTIVTALATTTVGKDSSRWDEDVKGIQSALNTCLNKGIGTTPTKALIGYETRSPAEGWLLSKIQEEVDRVDLRQHRERMGQHISESQKKQKEHYDRSQREATIYKSGDLVMVEVTSEAATGSSRKLLPKFKGPFRVTRVLSNDRYEVEDLREGSRGKRTVAAVDRLKRWITVQDDGDRERDE</sequence>
<dbReference type="EMBL" id="JAIFRP010000831">
    <property type="protein sequence ID" value="KAK2577920.1"/>
    <property type="molecule type" value="Genomic_DNA"/>
</dbReference>
<dbReference type="InterPro" id="IPR050951">
    <property type="entry name" value="Retrovirus_Pol_polyprotein"/>
</dbReference>
<reference evidence="3" key="1">
    <citation type="submission" date="2021-08" db="EMBL/GenBank/DDBJ databases">
        <authorList>
            <person name="Misof B."/>
            <person name="Oliver O."/>
            <person name="Podsiadlowski L."/>
            <person name="Donath A."/>
            <person name="Peters R."/>
            <person name="Mayer C."/>
            <person name="Rust J."/>
            <person name="Gunkel S."/>
            <person name="Lesny P."/>
            <person name="Martin S."/>
            <person name="Oeyen J.P."/>
            <person name="Petersen M."/>
            <person name="Panagiotis P."/>
            <person name="Wilbrandt J."/>
            <person name="Tanja T."/>
        </authorList>
    </citation>
    <scope>NUCLEOTIDE SEQUENCE</scope>
    <source>
        <strain evidence="3">GBR_01_08_01A</strain>
        <tissue evidence="3">Thorax + abdomen</tissue>
    </source>
</reference>
<dbReference type="InterPro" id="IPR041588">
    <property type="entry name" value="Integrase_H2C2"/>
</dbReference>
<feature type="domain" description="Integrase catalytic" evidence="2">
    <location>
        <begin position="146"/>
        <end position="236"/>
    </location>
</feature>
<dbReference type="SUPFAM" id="SSF53098">
    <property type="entry name" value="Ribonuclease H-like"/>
    <property type="match status" value="1"/>
</dbReference>
<dbReference type="InterPro" id="IPR036397">
    <property type="entry name" value="RNaseH_sf"/>
</dbReference>
<dbReference type="PROSITE" id="PS50994">
    <property type="entry name" value="INTEGRASE"/>
    <property type="match status" value="1"/>
</dbReference>
<comment type="caution">
    <text evidence="3">The sequence shown here is derived from an EMBL/GenBank/DDBJ whole genome shotgun (WGS) entry which is preliminary data.</text>
</comment>
<dbReference type="Pfam" id="PF17921">
    <property type="entry name" value="Integrase_H2C2"/>
    <property type="match status" value="1"/>
</dbReference>
<dbReference type="Gene3D" id="1.10.340.70">
    <property type="match status" value="1"/>
</dbReference>
<dbReference type="EC" id="2.7.7.49" evidence="1"/>
<evidence type="ECO:0000256" key="1">
    <source>
        <dbReference type="ARBA" id="ARBA00012493"/>
    </source>
</evidence>
<dbReference type="PANTHER" id="PTHR37984:SF5">
    <property type="entry name" value="PROTEIN NYNRIN-LIKE"/>
    <property type="match status" value="1"/>
</dbReference>
<dbReference type="GO" id="GO:0003676">
    <property type="term" value="F:nucleic acid binding"/>
    <property type="evidence" value="ECO:0007669"/>
    <property type="project" value="InterPro"/>
</dbReference>
<gene>
    <name evidence="3" type="ORF">KPH14_011865</name>
</gene>
<evidence type="ECO:0000259" key="2">
    <source>
        <dbReference type="PROSITE" id="PS50994"/>
    </source>
</evidence>
<keyword evidence="4" id="KW-1185">Reference proteome</keyword>
<dbReference type="Proteomes" id="UP001258017">
    <property type="component" value="Unassembled WGS sequence"/>
</dbReference>
<dbReference type="FunFam" id="1.10.340.70:FF:000001">
    <property type="entry name" value="Retrovirus-related Pol polyprotein from transposon gypsy-like Protein"/>
    <property type="match status" value="1"/>
</dbReference>
<dbReference type="AlphaFoldDB" id="A0AAD9RDV8"/>
<evidence type="ECO:0000313" key="4">
    <source>
        <dbReference type="Proteomes" id="UP001258017"/>
    </source>
</evidence>
<organism evidence="3 4">
    <name type="scientific">Odynerus spinipes</name>
    <dbReference type="NCBI Taxonomy" id="1348599"/>
    <lineage>
        <taxon>Eukaryota</taxon>
        <taxon>Metazoa</taxon>
        <taxon>Ecdysozoa</taxon>
        <taxon>Arthropoda</taxon>
        <taxon>Hexapoda</taxon>
        <taxon>Insecta</taxon>
        <taxon>Pterygota</taxon>
        <taxon>Neoptera</taxon>
        <taxon>Endopterygota</taxon>
        <taxon>Hymenoptera</taxon>
        <taxon>Apocrita</taxon>
        <taxon>Aculeata</taxon>
        <taxon>Vespoidea</taxon>
        <taxon>Vespidae</taxon>
        <taxon>Eumeninae</taxon>
        <taxon>Odynerus</taxon>
    </lineage>
</organism>
<reference evidence="3" key="2">
    <citation type="journal article" date="2023" name="Commun. Biol.">
        <title>Intrasexual cuticular hydrocarbon dimorphism in a wasp sheds light on hydrocarbon biosynthesis genes in Hymenoptera.</title>
        <authorList>
            <person name="Moris V.C."/>
            <person name="Podsiadlowski L."/>
            <person name="Martin S."/>
            <person name="Oeyen J.P."/>
            <person name="Donath A."/>
            <person name="Petersen M."/>
            <person name="Wilbrandt J."/>
            <person name="Misof B."/>
            <person name="Liedtke D."/>
            <person name="Thamm M."/>
            <person name="Scheiner R."/>
            <person name="Schmitt T."/>
            <person name="Niehuis O."/>
        </authorList>
    </citation>
    <scope>NUCLEOTIDE SEQUENCE</scope>
    <source>
        <strain evidence="3">GBR_01_08_01A</strain>
    </source>
</reference>
<accession>A0AAD9RDV8</accession>
<evidence type="ECO:0000313" key="3">
    <source>
        <dbReference type="EMBL" id="KAK2577920.1"/>
    </source>
</evidence>
<dbReference type="InterPro" id="IPR001584">
    <property type="entry name" value="Integrase_cat-core"/>
</dbReference>
<proteinExistence type="predicted"/>
<dbReference type="Gene3D" id="3.30.420.10">
    <property type="entry name" value="Ribonuclease H-like superfamily/Ribonuclease H"/>
    <property type="match status" value="1"/>
</dbReference>
<dbReference type="InterPro" id="IPR012337">
    <property type="entry name" value="RNaseH-like_sf"/>
</dbReference>
<protein>
    <recommendedName>
        <fullName evidence="1">RNA-directed DNA polymerase</fullName>
        <ecNumber evidence="1">2.7.7.49</ecNumber>
    </recommendedName>
</protein>
<name>A0AAD9RDV8_9HYME</name>
<dbReference type="GO" id="GO:0015074">
    <property type="term" value="P:DNA integration"/>
    <property type="evidence" value="ECO:0007669"/>
    <property type="project" value="InterPro"/>
</dbReference>